<reference evidence="1" key="1">
    <citation type="submission" date="2019-07" db="EMBL/GenBank/DDBJ databases">
        <authorList>
            <person name="Weber M."/>
            <person name="Kostadinov I."/>
            <person name="Kostadinov D I."/>
        </authorList>
    </citation>
    <scope>NUCLEOTIDE SEQUENCE</scope>
    <source>
        <strain evidence="1">Gfbio:sag-sample-m06:053724c1-46a9-4a36-b237-ea2bf867836b</strain>
    </source>
</reference>
<organism evidence="1">
    <name type="scientific">uncultured Woeseiaceae bacterium</name>
    <dbReference type="NCBI Taxonomy" id="1983305"/>
    <lineage>
        <taxon>Bacteria</taxon>
        <taxon>Pseudomonadati</taxon>
        <taxon>Pseudomonadota</taxon>
        <taxon>Gammaproteobacteria</taxon>
        <taxon>Woeseiales</taxon>
        <taxon>Woeseiaceae</taxon>
        <taxon>environmental samples</taxon>
    </lineage>
</organism>
<gene>
    <name evidence="1" type="ORF">JTBM06_V1_60003</name>
</gene>
<sequence length="291" mass="31601">MSTLQGIGARIGHFIVICSMLLNTGCASLMSNAASNFADDLSAAVLNQTDPETVRDGAPAYLLLLDSFLESSPEDPALLSAAANLYATYGFVFTADPERAARLTERARSYSSKAICNSYRAACSWDGMLFEEYEATLDGLTKRQADVVFSHGLASLAYIRKHSSDYTAIAMLPYSQALLERYLEINDGSDDGTIHNYLGILNTLLPPSLGGEPEKGRAHFERAIELSGGRDLGAKVEFAEGYARLLYDRELHDSLLIEVLAADPVEPGLTLINVLAQRRAVELLASADDYF</sequence>
<dbReference type="Pfam" id="PF16811">
    <property type="entry name" value="TAtT"/>
    <property type="match status" value="1"/>
</dbReference>
<name>A0A7D9H5Y6_9GAMM</name>
<accession>A0A7D9H5Y6</accession>
<dbReference type="InterPro" id="IPR038537">
    <property type="entry name" value="TatT_sf"/>
</dbReference>
<dbReference type="InterPro" id="IPR031823">
    <property type="entry name" value="TatT"/>
</dbReference>
<dbReference type="EMBL" id="LR633967">
    <property type="protein sequence ID" value="VUX55607.1"/>
    <property type="molecule type" value="Genomic_DNA"/>
</dbReference>
<protein>
    <submittedName>
        <fullName evidence="1">Uncharacterized protein</fullName>
    </submittedName>
</protein>
<evidence type="ECO:0000313" key="1">
    <source>
        <dbReference type="EMBL" id="VUX55607.1"/>
    </source>
</evidence>
<proteinExistence type="predicted"/>
<dbReference type="Gene3D" id="1.25.40.920">
    <property type="entry name" value="TRAP transporter T-component"/>
    <property type="match status" value="1"/>
</dbReference>
<dbReference type="AlphaFoldDB" id="A0A7D9H5Y6"/>